<dbReference type="GO" id="GO:0000776">
    <property type="term" value="C:kinetochore"/>
    <property type="evidence" value="ECO:0007669"/>
    <property type="project" value="TreeGrafter"/>
</dbReference>
<reference evidence="7" key="1">
    <citation type="submission" date="2021-02" db="EMBL/GenBank/DDBJ databases">
        <authorList>
            <person name="Nowell W R."/>
        </authorList>
    </citation>
    <scope>NUCLEOTIDE SEQUENCE</scope>
</reference>
<dbReference type="GO" id="GO:0004712">
    <property type="term" value="F:protein serine/threonine/tyrosine kinase activity"/>
    <property type="evidence" value="ECO:0007669"/>
    <property type="project" value="TreeGrafter"/>
</dbReference>
<dbReference type="SUPFAM" id="SSF56112">
    <property type="entry name" value="Protein kinase-like (PK-like)"/>
    <property type="match status" value="1"/>
</dbReference>
<protein>
    <recommendedName>
        <fullName evidence="6">Protein kinase domain-containing protein</fullName>
    </recommendedName>
</protein>
<feature type="domain" description="Protein kinase" evidence="6">
    <location>
        <begin position="190"/>
        <end position="451"/>
    </location>
</feature>
<evidence type="ECO:0000313" key="7">
    <source>
        <dbReference type="EMBL" id="CAF0799455.1"/>
    </source>
</evidence>
<name>A0A813ST60_9BILA</name>
<evidence type="ECO:0000256" key="3">
    <source>
        <dbReference type="ARBA" id="ARBA00022741"/>
    </source>
</evidence>
<comment type="caution">
    <text evidence="7">The sequence shown here is derived from an EMBL/GenBank/DDBJ whole genome shotgun (WGS) entry which is preliminary data.</text>
</comment>
<dbReference type="PANTHER" id="PTHR22974:SF21">
    <property type="entry name" value="DUAL SPECIFICITY PROTEIN KINASE TTK"/>
    <property type="match status" value="1"/>
</dbReference>
<gene>
    <name evidence="7" type="ORF">IZO911_LOCUS6848</name>
</gene>
<dbReference type="AlphaFoldDB" id="A0A813ST60"/>
<keyword evidence="4" id="KW-0418">Kinase</keyword>
<dbReference type="EMBL" id="CAJNOE010000043">
    <property type="protein sequence ID" value="CAF0799455.1"/>
    <property type="molecule type" value="Genomic_DNA"/>
</dbReference>
<organism evidence="7 8">
    <name type="scientific">Adineta steineri</name>
    <dbReference type="NCBI Taxonomy" id="433720"/>
    <lineage>
        <taxon>Eukaryota</taxon>
        <taxon>Metazoa</taxon>
        <taxon>Spiralia</taxon>
        <taxon>Gnathifera</taxon>
        <taxon>Rotifera</taxon>
        <taxon>Eurotatoria</taxon>
        <taxon>Bdelloidea</taxon>
        <taxon>Adinetida</taxon>
        <taxon>Adinetidae</taxon>
        <taxon>Adineta</taxon>
    </lineage>
</organism>
<proteinExistence type="predicted"/>
<dbReference type="GO" id="GO:0005634">
    <property type="term" value="C:nucleus"/>
    <property type="evidence" value="ECO:0007669"/>
    <property type="project" value="TreeGrafter"/>
</dbReference>
<dbReference type="Pfam" id="PF00069">
    <property type="entry name" value="Pkinase"/>
    <property type="match status" value="1"/>
</dbReference>
<evidence type="ECO:0000256" key="5">
    <source>
        <dbReference type="ARBA" id="ARBA00022840"/>
    </source>
</evidence>
<dbReference type="GO" id="GO:0005524">
    <property type="term" value="F:ATP binding"/>
    <property type="evidence" value="ECO:0007669"/>
    <property type="project" value="UniProtKB-KW"/>
</dbReference>
<accession>A0A813ST60</accession>
<evidence type="ECO:0000256" key="2">
    <source>
        <dbReference type="ARBA" id="ARBA00022679"/>
    </source>
</evidence>
<dbReference type="GO" id="GO:0033316">
    <property type="term" value="P:meiotic spindle assembly checkpoint signaling"/>
    <property type="evidence" value="ECO:0007669"/>
    <property type="project" value="TreeGrafter"/>
</dbReference>
<dbReference type="PROSITE" id="PS50011">
    <property type="entry name" value="PROTEIN_KINASE_DOM"/>
    <property type="match status" value="1"/>
</dbReference>
<dbReference type="GO" id="GO:0007059">
    <property type="term" value="P:chromosome segregation"/>
    <property type="evidence" value="ECO:0007669"/>
    <property type="project" value="TreeGrafter"/>
</dbReference>
<keyword evidence="1" id="KW-0723">Serine/threonine-protein kinase</keyword>
<dbReference type="PROSITE" id="PS00108">
    <property type="entry name" value="PROTEIN_KINASE_ST"/>
    <property type="match status" value="1"/>
</dbReference>
<dbReference type="PANTHER" id="PTHR22974">
    <property type="entry name" value="MIXED LINEAGE PROTEIN KINASE"/>
    <property type="match status" value="1"/>
</dbReference>
<keyword evidence="3" id="KW-0547">Nucleotide-binding</keyword>
<dbReference type="SMART" id="SM00220">
    <property type="entry name" value="S_TKc"/>
    <property type="match status" value="1"/>
</dbReference>
<evidence type="ECO:0000313" key="8">
    <source>
        <dbReference type="Proteomes" id="UP000663860"/>
    </source>
</evidence>
<keyword evidence="2" id="KW-0808">Transferase</keyword>
<dbReference type="InterPro" id="IPR008271">
    <property type="entry name" value="Ser/Thr_kinase_AS"/>
</dbReference>
<sequence>MNLFVFLGEYAAVKVYDFHRRGRNINSAQIGQSFEAEVRMAYAMRHETNFAVTMYGFDFDPDQRLGFMAMELGDDSLKDRAQYLHQIRVDSGKPGYDYISSTDRNGCSASTYSGSTTNSFDLSIVCSAATCNQASCSANFLGACPLIGAAGDVDSTCGATRLAKYTFMHPVPSRKNSLRNRTFRIDQELYTLLGPKGSGKFGSVWEAVTPNGEYAAVKVYDFHRRGRNINSAQIGQSFEAEVRMAYAMRHETNFAVTMYGFDFDPDQRLGFMAMELGDDSLKDRAQYLHQIRVDSGKPGYDYISAADRKYIWVQLVDIILALHRHRIIHRDMKPSNLVFFGPTMKIVDFGLAQKEFQAHPRHQRLIGAISYSAPECLTGEAPITTKADIWSVGAILYFLTYGVKPPYWTAQPPSGLPPTRSTLVQDVIHRCLQRNLYRRADQSWLAQHPLTSDSTTV</sequence>
<evidence type="ECO:0000256" key="4">
    <source>
        <dbReference type="ARBA" id="ARBA00022777"/>
    </source>
</evidence>
<dbReference type="InterPro" id="IPR000719">
    <property type="entry name" value="Prot_kinase_dom"/>
</dbReference>
<dbReference type="GO" id="GO:0007094">
    <property type="term" value="P:mitotic spindle assembly checkpoint signaling"/>
    <property type="evidence" value="ECO:0007669"/>
    <property type="project" value="TreeGrafter"/>
</dbReference>
<dbReference type="InterPro" id="IPR011009">
    <property type="entry name" value="Kinase-like_dom_sf"/>
</dbReference>
<dbReference type="GO" id="GO:0004674">
    <property type="term" value="F:protein serine/threonine kinase activity"/>
    <property type="evidence" value="ECO:0007669"/>
    <property type="project" value="UniProtKB-KW"/>
</dbReference>
<dbReference type="GO" id="GO:0034501">
    <property type="term" value="P:protein localization to kinetochore"/>
    <property type="evidence" value="ECO:0007669"/>
    <property type="project" value="TreeGrafter"/>
</dbReference>
<keyword evidence="5" id="KW-0067">ATP-binding</keyword>
<evidence type="ECO:0000259" key="6">
    <source>
        <dbReference type="PROSITE" id="PS50011"/>
    </source>
</evidence>
<dbReference type="Proteomes" id="UP000663860">
    <property type="component" value="Unassembled WGS sequence"/>
</dbReference>
<dbReference type="Gene3D" id="1.10.510.10">
    <property type="entry name" value="Transferase(Phosphotransferase) domain 1"/>
    <property type="match status" value="1"/>
</dbReference>
<evidence type="ECO:0000256" key="1">
    <source>
        <dbReference type="ARBA" id="ARBA00022527"/>
    </source>
</evidence>